<dbReference type="InterPro" id="IPR017438">
    <property type="entry name" value="ATP-NAD_kinase_N"/>
</dbReference>
<dbReference type="InterPro" id="IPR001206">
    <property type="entry name" value="Diacylglycerol_kinase_cat_dom"/>
</dbReference>
<dbReference type="GO" id="GO:0005524">
    <property type="term" value="F:ATP binding"/>
    <property type="evidence" value="ECO:0007669"/>
    <property type="project" value="UniProtKB-KW"/>
</dbReference>
<keyword evidence="5" id="KW-0547">Nucleotide-binding</keyword>
<evidence type="ECO:0000256" key="1">
    <source>
        <dbReference type="ARBA" id="ARBA00001946"/>
    </source>
</evidence>
<dbReference type="InterPro" id="IPR050187">
    <property type="entry name" value="Lipid_Phosphate_FormReg"/>
</dbReference>
<dbReference type="GO" id="GO:0046872">
    <property type="term" value="F:metal ion binding"/>
    <property type="evidence" value="ECO:0007669"/>
    <property type="project" value="UniProtKB-KW"/>
</dbReference>
<dbReference type="PROSITE" id="PS50146">
    <property type="entry name" value="DAGK"/>
    <property type="match status" value="1"/>
</dbReference>
<evidence type="ECO:0000256" key="10">
    <source>
        <dbReference type="ARBA" id="ARBA00023209"/>
    </source>
</evidence>
<keyword evidence="7" id="KW-0067">ATP-binding</keyword>
<dbReference type="SUPFAM" id="SSF111331">
    <property type="entry name" value="NAD kinase/diacylglycerol kinase-like"/>
    <property type="match status" value="1"/>
</dbReference>
<dbReference type="GO" id="GO:0008654">
    <property type="term" value="P:phospholipid biosynthetic process"/>
    <property type="evidence" value="ECO:0007669"/>
    <property type="project" value="UniProtKB-KW"/>
</dbReference>
<reference evidence="13" key="1">
    <citation type="journal article" date="2020" name="mSystems">
        <title>Genome- and Community-Level Interaction Insights into Carbon Utilization and Element Cycling Functions of Hydrothermarchaeota in Hydrothermal Sediment.</title>
        <authorList>
            <person name="Zhou Z."/>
            <person name="Liu Y."/>
            <person name="Xu W."/>
            <person name="Pan J."/>
            <person name="Luo Z.H."/>
            <person name="Li M."/>
        </authorList>
    </citation>
    <scope>NUCLEOTIDE SEQUENCE [LARGE SCALE GENOMIC DNA]</scope>
    <source>
        <strain evidence="13">HyVt-237</strain>
    </source>
</reference>
<dbReference type="AlphaFoldDB" id="A0A7C1BCR8"/>
<evidence type="ECO:0000256" key="7">
    <source>
        <dbReference type="ARBA" id="ARBA00022840"/>
    </source>
</evidence>
<keyword evidence="10" id="KW-0594">Phospholipid biosynthesis</keyword>
<evidence type="ECO:0000259" key="12">
    <source>
        <dbReference type="PROSITE" id="PS50146"/>
    </source>
</evidence>
<evidence type="ECO:0000256" key="3">
    <source>
        <dbReference type="ARBA" id="ARBA00022679"/>
    </source>
</evidence>
<dbReference type="InterPro" id="IPR016064">
    <property type="entry name" value="NAD/diacylglycerol_kinase_sf"/>
</dbReference>
<dbReference type="NCBIfam" id="TIGR00147">
    <property type="entry name" value="YegS/Rv2252/BmrU family lipid kinase"/>
    <property type="match status" value="1"/>
</dbReference>
<dbReference type="Pfam" id="PF19279">
    <property type="entry name" value="YegS_C"/>
    <property type="match status" value="1"/>
</dbReference>
<dbReference type="InterPro" id="IPR005218">
    <property type="entry name" value="Diacylglycerol/lipid_kinase"/>
</dbReference>
<keyword evidence="4" id="KW-0479">Metal-binding</keyword>
<evidence type="ECO:0000256" key="6">
    <source>
        <dbReference type="ARBA" id="ARBA00022777"/>
    </source>
</evidence>
<evidence type="ECO:0000256" key="4">
    <source>
        <dbReference type="ARBA" id="ARBA00022723"/>
    </source>
</evidence>
<keyword evidence="6 13" id="KW-0418">Kinase</keyword>
<feature type="domain" description="DAGKc" evidence="12">
    <location>
        <begin position="1"/>
        <end position="128"/>
    </location>
</feature>
<evidence type="ECO:0000256" key="11">
    <source>
        <dbReference type="ARBA" id="ARBA00023264"/>
    </source>
</evidence>
<dbReference type="PANTHER" id="PTHR12358:SF106">
    <property type="entry name" value="LIPID KINASE YEGS"/>
    <property type="match status" value="1"/>
</dbReference>
<accession>A0A7C1BCR8</accession>
<dbReference type="PANTHER" id="PTHR12358">
    <property type="entry name" value="SPHINGOSINE KINASE"/>
    <property type="match status" value="1"/>
</dbReference>
<organism evidence="13">
    <name type="scientific">candidate division WOR-3 bacterium</name>
    <dbReference type="NCBI Taxonomy" id="2052148"/>
    <lineage>
        <taxon>Bacteria</taxon>
        <taxon>Bacteria division WOR-3</taxon>
    </lineage>
</organism>
<sequence>MKIFVIFNPASHKAKKKSDEFLRALDLLGEKNDLVLLETSKPGDGKPLAERAVREGADIVVAAGGDGTLHEVVNGAAGTETAVGVLPLGITNVFALDARIPIDVIEAAKLILKGKPRAVDLGKADGEYFILMLGAGLDAYAVHKLNLKAKKALGKGSYILSGFTNYLSYRPSKIRVVLKDLDLDLQGYHVIIANAASYGGRFKISPEARWDDGLLDICVFQKRGPYNDFRYFLGVLNSRHSKYPDVVIVKSAEIHLEGDGVYYHLDSEPVGILPIHVKAVHGAVKIILPDLQSDL</sequence>
<dbReference type="GO" id="GO:0016301">
    <property type="term" value="F:kinase activity"/>
    <property type="evidence" value="ECO:0007669"/>
    <property type="project" value="UniProtKB-KW"/>
</dbReference>
<keyword evidence="9" id="KW-0443">Lipid metabolism</keyword>
<name>A0A7C1BCR8_UNCW3</name>
<evidence type="ECO:0000256" key="2">
    <source>
        <dbReference type="ARBA" id="ARBA00022516"/>
    </source>
</evidence>
<keyword evidence="11" id="KW-1208">Phospholipid metabolism</keyword>
<dbReference type="GO" id="GO:0005886">
    <property type="term" value="C:plasma membrane"/>
    <property type="evidence" value="ECO:0007669"/>
    <property type="project" value="TreeGrafter"/>
</dbReference>
<evidence type="ECO:0000256" key="5">
    <source>
        <dbReference type="ARBA" id="ARBA00022741"/>
    </source>
</evidence>
<evidence type="ECO:0000256" key="8">
    <source>
        <dbReference type="ARBA" id="ARBA00022842"/>
    </source>
</evidence>
<evidence type="ECO:0000313" key="13">
    <source>
        <dbReference type="EMBL" id="HDM90810.1"/>
    </source>
</evidence>
<dbReference type="EMBL" id="DRBW01000234">
    <property type="protein sequence ID" value="HDM90810.1"/>
    <property type="molecule type" value="Genomic_DNA"/>
</dbReference>
<protein>
    <submittedName>
        <fullName evidence="13">Diacylglycerol kinase family lipid kinase</fullName>
    </submittedName>
</protein>
<dbReference type="SMART" id="SM00046">
    <property type="entry name" value="DAGKc"/>
    <property type="match status" value="1"/>
</dbReference>
<keyword evidence="8" id="KW-0460">Magnesium</keyword>
<keyword evidence="3" id="KW-0808">Transferase</keyword>
<dbReference type="InterPro" id="IPR045540">
    <property type="entry name" value="YegS/DAGK_C"/>
</dbReference>
<evidence type="ECO:0000256" key="9">
    <source>
        <dbReference type="ARBA" id="ARBA00023098"/>
    </source>
</evidence>
<comment type="caution">
    <text evidence="13">The sequence shown here is derived from an EMBL/GenBank/DDBJ whole genome shotgun (WGS) entry which is preliminary data.</text>
</comment>
<dbReference type="Pfam" id="PF00781">
    <property type="entry name" value="DAGK_cat"/>
    <property type="match status" value="1"/>
</dbReference>
<proteinExistence type="predicted"/>
<keyword evidence="2" id="KW-0444">Lipid biosynthesis</keyword>
<comment type="cofactor">
    <cofactor evidence="1">
        <name>Mg(2+)</name>
        <dbReference type="ChEBI" id="CHEBI:18420"/>
    </cofactor>
</comment>
<gene>
    <name evidence="13" type="ORF">ENG67_06365</name>
</gene>
<dbReference type="Gene3D" id="2.60.200.40">
    <property type="match status" value="1"/>
</dbReference>
<dbReference type="Proteomes" id="UP000885931">
    <property type="component" value="Unassembled WGS sequence"/>
</dbReference>
<dbReference type="Gene3D" id="3.40.50.10330">
    <property type="entry name" value="Probable inorganic polyphosphate/atp-NAD kinase, domain 1"/>
    <property type="match status" value="1"/>
</dbReference>